<dbReference type="Pfam" id="PF13921">
    <property type="entry name" value="Myb_DNA-bind_6"/>
    <property type="match status" value="1"/>
</dbReference>
<sequence length="670" mass="73392">MNGDGGNEARTPPQALSAIGRALYETSLSTTSNLPSHKQQPTQPDGTVATTPAAKRERADSLKQMLPPPAAQRAKGKGHKPSPIVTANLDHAPAVTISSARGGDKSNPRRWSKVEDESLRLAVERSGERNWKAIADQVAGRNHTQCLQRWTKVLKPGLIKGHWTPEEDAKLRTLVAEGRKNWGQVASHIPGRTSKQCRERWCNHLDPNINKGNYTREEDQLIVDMQAKLGNRWSVIAQQLSGRTEDAVKIRWKSLMRTRRSSRGNEDDDDSVSDDVDDPSQAKPLSTKALDKLQPQVVAKARSAPVKPPPSQIKASSTQPSHHHPPMASSAPPVPTTTHLRQPPDSTVPHHPTYPAAPTGQTSSMRPPTADFLHEQHSRPPGTPHPPFSSYSGPRHDLRQPLSSNPPFVHTQQFHPPSTSVYKSPSYPRMPFSMPPPPYPMQHPNHPYDPAYPASGPSAHPTLPPGLHHQLQPPARYLHPSHLPPSVHALPSSYRLHAAAAAREEWGTSHVPRSALVPNEASADYELFHQQRLRLMVQERERAGPTLSPAASPGQAMLTKELEANSERQKRQAIMQNGWKDAAAASGDGSLAEDAAPSAAAYIDQDDMDHHVASRYAEDMEDSGQHDHSNHHLAAHHHAIDDSPDEDPDDGAFRSSSGARHIVVALPPVE</sequence>
<dbReference type="Pfam" id="PF00249">
    <property type="entry name" value="Myb_DNA-binding"/>
    <property type="match status" value="1"/>
</dbReference>
<keyword evidence="4" id="KW-0804">Transcription</keyword>
<evidence type="ECO:0000256" key="4">
    <source>
        <dbReference type="ARBA" id="ARBA00023163"/>
    </source>
</evidence>
<feature type="region of interest" description="Disordered" evidence="6">
    <location>
        <begin position="1"/>
        <end position="113"/>
    </location>
</feature>
<dbReference type="InterPro" id="IPR009057">
    <property type="entry name" value="Homeodomain-like_sf"/>
</dbReference>
<dbReference type="GO" id="GO:0042795">
    <property type="term" value="P:snRNA transcription by RNA polymerase II"/>
    <property type="evidence" value="ECO:0007669"/>
    <property type="project" value="TreeGrafter"/>
</dbReference>
<dbReference type="SUPFAM" id="SSF46689">
    <property type="entry name" value="Homeodomain-like"/>
    <property type="match status" value="2"/>
</dbReference>
<evidence type="ECO:0000313" key="9">
    <source>
        <dbReference type="EMBL" id="ETW07466.1"/>
    </source>
</evidence>
<reference evidence="9" key="1">
    <citation type="submission" date="2013-12" db="EMBL/GenBank/DDBJ databases">
        <title>The Genome Sequence of Aphanomyces invadans NJM9701.</title>
        <authorList>
            <consortium name="The Broad Institute Genomics Platform"/>
            <person name="Russ C."/>
            <person name="Tyler B."/>
            <person name="van West P."/>
            <person name="Dieguez-Uribeondo J."/>
            <person name="Young S.K."/>
            <person name="Zeng Q."/>
            <person name="Gargeya S."/>
            <person name="Fitzgerald M."/>
            <person name="Abouelleil A."/>
            <person name="Alvarado L."/>
            <person name="Chapman S.B."/>
            <person name="Gainer-Dewar J."/>
            <person name="Goldberg J."/>
            <person name="Griggs A."/>
            <person name="Gujja S."/>
            <person name="Hansen M."/>
            <person name="Howarth C."/>
            <person name="Imamovic A."/>
            <person name="Ireland A."/>
            <person name="Larimer J."/>
            <person name="McCowan C."/>
            <person name="Murphy C."/>
            <person name="Pearson M."/>
            <person name="Poon T.W."/>
            <person name="Priest M."/>
            <person name="Roberts A."/>
            <person name="Saif S."/>
            <person name="Shea T."/>
            <person name="Sykes S."/>
            <person name="Wortman J."/>
            <person name="Nusbaum C."/>
            <person name="Birren B."/>
        </authorList>
    </citation>
    <scope>NUCLEOTIDE SEQUENCE [LARGE SCALE GENOMIC DNA]</scope>
    <source>
        <strain evidence="9">NJM9701</strain>
    </source>
</reference>
<evidence type="ECO:0000256" key="3">
    <source>
        <dbReference type="ARBA" id="ARBA00023125"/>
    </source>
</evidence>
<dbReference type="FunFam" id="1.10.10.60:FF:000010">
    <property type="entry name" value="Transcriptional activator Myb isoform A"/>
    <property type="match status" value="1"/>
</dbReference>
<dbReference type="AlphaFoldDB" id="A0A024UM09"/>
<evidence type="ECO:0000256" key="5">
    <source>
        <dbReference type="ARBA" id="ARBA00023242"/>
    </source>
</evidence>
<keyword evidence="3" id="KW-0238">DNA-binding</keyword>
<keyword evidence="1" id="KW-0677">Repeat</keyword>
<feature type="domain" description="HTH myb-type" evidence="8">
    <location>
        <begin position="210"/>
        <end position="260"/>
    </location>
</feature>
<dbReference type="GeneID" id="20079028"/>
<feature type="domain" description="Myb-like" evidence="7">
    <location>
        <begin position="103"/>
        <end position="154"/>
    </location>
</feature>
<feature type="compositionally biased region" description="Low complexity" evidence="6">
    <location>
        <begin position="326"/>
        <end position="339"/>
    </location>
</feature>
<dbReference type="RefSeq" id="XP_008863559.1">
    <property type="nucleotide sequence ID" value="XM_008865337.1"/>
</dbReference>
<dbReference type="EMBL" id="KI913954">
    <property type="protein sequence ID" value="ETW07466.1"/>
    <property type="molecule type" value="Genomic_DNA"/>
</dbReference>
<proteinExistence type="predicted"/>
<dbReference type="STRING" id="157072.A0A024UM09"/>
<dbReference type="CDD" id="cd00167">
    <property type="entry name" value="SANT"/>
    <property type="match status" value="3"/>
</dbReference>
<dbReference type="Gene3D" id="1.10.10.60">
    <property type="entry name" value="Homeodomain-like"/>
    <property type="match status" value="3"/>
</dbReference>
<feature type="domain" description="HTH myb-type" evidence="8">
    <location>
        <begin position="109"/>
        <end position="154"/>
    </location>
</feature>
<feature type="region of interest" description="Disordered" evidence="6">
    <location>
        <begin position="257"/>
        <end position="424"/>
    </location>
</feature>
<feature type="compositionally biased region" description="Polar residues" evidence="6">
    <location>
        <begin position="401"/>
        <end position="423"/>
    </location>
</feature>
<dbReference type="GO" id="GO:0042796">
    <property type="term" value="P:snRNA transcription by RNA polymerase III"/>
    <property type="evidence" value="ECO:0007669"/>
    <property type="project" value="TreeGrafter"/>
</dbReference>
<dbReference type="InterPro" id="IPR017930">
    <property type="entry name" value="Myb_dom"/>
</dbReference>
<feature type="domain" description="Myb-like" evidence="7">
    <location>
        <begin position="206"/>
        <end position="256"/>
    </location>
</feature>
<feature type="compositionally biased region" description="Polar residues" evidence="6">
    <location>
        <begin position="26"/>
        <end position="50"/>
    </location>
</feature>
<dbReference type="PROSITE" id="PS51294">
    <property type="entry name" value="HTH_MYB"/>
    <property type="match status" value="3"/>
</dbReference>
<gene>
    <name evidence="9" type="ORF">H310_01978</name>
</gene>
<feature type="compositionally biased region" description="Acidic residues" evidence="6">
    <location>
        <begin position="266"/>
        <end position="278"/>
    </location>
</feature>
<evidence type="ECO:0000256" key="1">
    <source>
        <dbReference type="ARBA" id="ARBA00022737"/>
    </source>
</evidence>
<dbReference type="GO" id="GO:0000978">
    <property type="term" value="F:RNA polymerase II cis-regulatory region sequence-specific DNA binding"/>
    <property type="evidence" value="ECO:0007669"/>
    <property type="project" value="TreeGrafter"/>
</dbReference>
<dbReference type="InterPro" id="IPR051575">
    <property type="entry name" value="Myb-like_DNA-bd"/>
</dbReference>
<dbReference type="GO" id="GO:0001006">
    <property type="term" value="F:RNA polymerase III type 3 promoter sequence-specific DNA binding"/>
    <property type="evidence" value="ECO:0007669"/>
    <property type="project" value="TreeGrafter"/>
</dbReference>
<evidence type="ECO:0000256" key="2">
    <source>
        <dbReference type="ARBA" id="ARBA00023015"/>
    </source>
</evidence>
<keyword evidence="5" id="KW-0539">Nucleus</keyword>
<dbReference type="GO" id="GO:0019185">
    <property type="term" value="C:snRNA-activating protein complex"/>
    <property type="evidence" value="ECO:0007669"/>
    <property type="project" value="TreeGrafter"/>
</dbReference>
<feature type="compositionally biased region" description="Basic and acidic residues" evidence="6">
    <location>
        <begin position="102"/>
        <end position="113"/>
    </location>
</feature>
<keyword evidence="2" id="KW-0805">Transcription regulation</keyword>
<feature type="region of interest" description="Disordered" evidence="6">
    <location>
        <begin position="438"/>
        <end position="461"/>
    </location>
</feature>
<feature type="compositionally biased region" description="Basic and acidic residues" evidence="6">
    <location>
        <begin position="618"/>
        <end position="630"/>
    </location>
</feature>
<evidence type="ECO:0000259" key="7">
    <source>
        <dbReference type="PROSITE" id="PS50090"/>
    </source>
</evidence>
<dbReference type="PROSITE" id="PS50090">
    <property type="entry name" value="MYB_LIKE"/>
    <property type="match status" value="3"/>
</dbReference>
<dbReference type="VEuPathDB" id="FungiDB:H310_01978"/>
<name>A0A024UM09_9STRA</name>
<dbReference type="eggNOG" id="KOG0048">
    <property type="taxonomic scope" value="Eukaryota"/>
</dbReference>
<organism evidence="9">
    <name type="scientific">Aphanomyces invadans</name>
    <dbReference type="NCBI Taxonomy" id="157072"/>
    <lineage>
        <taxon>Eukaryota</taxon>
        <taxon>Sar</taxon>
        <taxon>Stramenopiles</taxon>
        <taxon>Oomycota</taxon>
        <taxon>Saprolegniomycetes</taxon>
        <taxon>Saprolegniales</taxon>
        <taxon>Verrucalvaceae</taxon>
        <taxon>Aphanomyces</taxon>
    </lineage>
</organism>
<feature type="domain" description="HTH myb-type" evidence="8">
    <location>
        <begin position="155"/>
        <end position="209"/>
    </location>
</feature>
<dbReference type="OrthoDB" id="2143914at2759"/>
<accession>A0A024UM09</accession>
<dbReference type="PANTHER" id="PTHR46621">
    <property type="entry name" value="SNRNA-ACTIVATING PROTEIN COMPLEX SUBUNIT 4"/>
    <property type="match status" value="1"/>
</dbReference>
<dbReference type="InterPro" id="IPR001005">
    <property type="entry name" value="SANT/Myb"/>
</dbReference>
<dbReference type="SMART" id="SM00717">
    <property type="entry name" value="SANT"/>
    <property type="match status" value="3"/>
</dbReference>
<evidence type="ECO:0000259" key="8">
    <source>
        <dbReference type="PROSITE" id="PS51294"/>
    </source>
</evidence>
<feature type="region of interest" description="Disordered" evidence="6">
    <location>
        <begin position="618"/>
        <end position="670"/>
    </location>
</feature>
<evidence type="ECO:0000256" key="6">
    <source>
        <dbReference type="SAM" id="MobiDB-lite"/>
    </source>
</evidence>
<feature type="domain" description="Myb-like" evidence="7">
    <location>
        <begin position="155"/>
        <end position="205"/>
    </location>
</feature>
<protein>
    <submittedName>
        <fullName evidence="9">Uncharacterized protein</fullName>
    </submittedName>
</protein>
<dbReference type="PANTHER" id="PTHR46621:SF1">
    <property type="entry name" value="SNRNA-ACTIVATING PROTEIN COMPLEX SUBUNIT 4"/>
    <property type="match status" value="1"/>
</dbReference>